<comment type="caution">
    <text evidence="1">The sequence shown here is derived from an EMBL/GenBank/DDBJ whole genome shotgun (WGS) entry which is preliminary data.</text>
</comment>
<keyword evidence="2" id="KW-1185">Reference proteome</keyword>
<dbReference type="OrthoDB" id="8420639at2"/>
<name>T0HJ19_9SPHN</name>
<protein>
    <recommendedName>
        <fullName evidence="3">Transcriptional regulator</fullName>
    </recommendedName>
</protein>
<dbReference type="Proteomes" id="UP000015531">
    <property type="component" value="Unassembled WGS sequence"/>
</dbReference>
<evidence type="ECO:0000313" key="1">
    <source>
        <dbReference type="EMBL" id="EQB13037.1"/>
    </source>
</evidence>
<gene>
    <name evidence="1" type="ORF">RLDS_17105</name>
</gene>
<dbReference type="PATRIC" id="fig|1331060.3.peg.3288"/>
<dbReference type="RefSeq" id="WP_021227018.1">
    <property type="nucleotide sequence ID" value="NZ_ATDP01000098.1"/>
</dbReference>
<evidence type="ECO:0008006" key="3">
    <source>
        <dbReference type="Google" id="ProtNLM"/>
    </source>
</evidence>
<organism evidence="1 2">
    <name type="scientific">Sphingobium lactosutens DS20</name>
    <dbReference type="NCBI Taxonomy" id="1331060"/>
    <lineage>
        <taxon>Bacteria</taxon>
        <taxon>Pseudomonadati</taxon>
        <taxon>Pseudomonadota</taxon>
        <taxon>Alphaproteobacteria</taxon>
        <taxon>Sphingomonadales</taxon>
        <taxon>Sphingomonadaceae</taxon>
        <taxon>Sphingobium</taxon>
    </lineage>
</organism>
<dbReference type="EMBL" id="ATDP01000098">
    <property type="protein sequence ID" value="EQB13037.1"/>
    <property type="molecule type" value="Genomic_DNA"/>
</dbReference>
<evidence type="ECO:0000313" key="2">
    <source>
        <dbReference type="Proteomes" id="UP000015531"/>
    </source>
</evidence>
<dbReference type="eggNOG" id="ENOG502ZU3V">
    <property type="taxonomic scope" value="Bacteria"/>
</dbReference>
<dbReference type="AlphaFoldDB" id="T0HJ19"/>
<sequence length="81" mass="9057">MSRLLTETGEALYGPQWQSPLSRDLGCNVRTIQRWAAGVNDPPDGIWIDLHRLTQERAMMLDALSDRLKIEGAPGIRGPED</sequence>
<accession>T0HJ19</accession>
<reference evidence="1 2" key="1">
    <citation type="journal article" date="2013" name="Genome Announc.">
        <title>Draft Genome Sequence of Sphingobium lactosutens Strain DS20T, Isolated from a Hexachlorocyclohexane Dumpsite.</title>
        <authorList>
            <person name="Kumar R."/>
            <person name="Dwivedi V."/>
            <person name="Negi V."/>
            <person name="Khurana J.P."/>
            <person name="Lal R."/>
        </authorList>
    </citation>
    <scope>NUCLEOTIDE SEQUENCE [LARGE SCALE GENOMIC DNA]</scope>
    <source>
        <strain evidence="1 2">DS20</strain>
    </source>
</reference>
<proteinExistence type="predicted"/>